<evidence type="ECO:0000313" key="3">
    <source>
        <dbReference type="EMBL" id="GAA4915104.1"/>
    </source>
</evidence>
<sequence length="219" mass="23214">MSTPPNDNSPQWGNPGNPGYPAGPQTPGNPYSGQPAGQPGGQPSKFGTEAYNPGAGYGAPMEEPNKFRTLKTLTLASLGVYVLSQIFGLMSIFTPESEQVIRDQFAAMNMPVTDDDINAAMAFSVGLAVVLTVIAVGLYLLVYFGLRAKKNWARITGVVLAILGTVFTVGGLLMDSGAMTSGMGLVSLALTVAWVALNIYWLVLAFNGQVKAYLEQFNR</sequence>
<feature type="transmembrane region" description="Helical" evidence="2">
    <location>
        <begin position="73"/>
        <end position="93"/>
    </location>
</feature>
<keyword evidence="2" id="KW-1133">Transmembrane helix</keyword>
<keyword evidence="2" id="KW-0812">Transmembrane</keyword>
<evidence type="ECO:0008006" key="5">
    <source>
        <dbReference type="Google" id="ProtNLM"/>
    </source>
</evidence>
<dbReference type="EMBL" id="BAABLW010000003">
    <property type="protein sequence ID" value="GAA4915104.1"/>
    <property type="molecule type" value="Genomic_DNA"/>
</dbReference>
<feature type="region of interest" description="Disordered" evidence="1">
    <location>
        <begin position="1"/>
        <end position="57"/>
    </location>
</feature>
<feature type="compositionally biased region" description="Polar residues" evidence="1">
    <location>
        <begin position="1"/>
        <end position="12"/>
    </location>
</feature>
<proteinExistence type="predicted"/>
<feature type="transmembrane region" description="Helical" evidence="2">
    <location>
        <begin position="119"/>
        <end position="143"/>
    </location>
</feature>
<dbReference type="RefSeq" id="WP_049897780.1">
    <property type="nucleotide sequence ID" value="NZ_BAABLW010000003.1"/>
</dbReference>
<feature type="transmembrane region" description="Helical" evidence="2">
    <location>
        <begin position="185"/>
        <end position="206"/>
    </location>
</feature>
<protein>
    <recommendedName>
        <fullName evidence="5">Integral membrane protein</fullName>
    </recommendedName>
</protein>
<gene>
    <name evidence="3" type="ORF">GCM10025790_07690</name>
</gene>
<name>A0ABP9FT55_9MICC</name>
<feature type="compositionally biased region" description="Low complexity" evidence="1">
    <location>
        <begin position="33"/>
        <end position="43"/>
    </location>
</feature>
<evidence type="ECO:0000313" key="4">
    <source>
        <dbReference type="Proteomes" id="UP001500368"/>
    </source>
</evidence>
<comment type="caution">
    <text evidence="3">The sequence shown here is derived from an EMBL/GenBank/DDBJ whole genome shotgun (WGS) entry which is preliminary data.</text>
</comment>
<keyword evidence="4" id="KW-1185">Reference proteome</keyword>
<accession>A0ABP9FT55</accession>
<evidence type="ECO:0000256" key="1">
    <source>
        <dbReference type="SAM" id="MobiDB-lite"/>
    </source>
</evidence>
<feature type="compositionally biased region" description="Low complexity" evidence="1">
    <location>
        <begin position="13"/>
        <end position="23"/>
    </location>
</feature>
<evidence type="ECO:0000256" key="2">
    <source>
        <dbReference type="SAM" id="Phobius"/>
    </source>
</evidence>
<organism evidence="3 4">
    <name type="scientific">Nesterenkonia rhizosphaerae</name>
    <dbReference type="NCBI Taxonomy" id="1348272"/>
    <lineage>
        <taxon>Bacteria</taxon>
        <taxon>Bacillati</taxon>
        <taxon>Actinomycetota</taxon>
        <taxon>Actinomycetes</taxon>
        <taxon>Micrococcales</taxon>
        <taxon>Micrococcaceae</taxon>
        <taxon>Nesterenkonia</taxon>
    </lineage>
</organism>
<keyword evidence="2" id="KW-0472">Membrane</keyword>
<dbReference type="Proteomes" id="UP001500368">
    <property type="component" value="Unassembled WGS sequence"/>
</dbReference>
<feature type="transmembrane region" description="Helical" evidence="2">
    <location>
        <begin position="155"/>
        <end position="173"/>
    </location>
</feature>
<reference evidence="4" key="1">
    <citation type="journal article" date="2019" name="Int. J. Syst. Evol. Microbiol.">
        <title>The Global Catalogue of Microorganisms (GCM) 10K type strain sequencing project: providing services to taxonomists for standard genome sequencing and annotation.</title>
        <authorList>
            <consortium name="The Broad Institute Genomics Platform"/>
            <consortium name="The Broad Institute Genome Sequencing Center for Infectious Disease"/>
            <person name="Wu L."/>
            <person name="Ma J."/>
        </authorList>
    </citation>
    <scope>NUCLEOTIDE SEQUENCE [LARGE SCALE GENOMIC DNA]</scope>
    <source>
        <strain evidence="4">JCM 19129</strain>
    </source>
</reference>